<accession>A0A6J4NIU8</accession>
<reference evidence="1" key="1">
    <citation type="submission" date="2020-02" db="EMBL/GenBank/DDBJ databases">
        <authorList>
            <person name="Meier V. D."/>
        </authorList>
    </citation>
    <scope>NUCLEOTIDE SEQUENCE</scope>
    <source>
        <strain evidence="1">AVDCRST_MAG74</strain>
    </source>
</reference>
<dbReference type="EMBL" id="CADCUR010000044">
    <property type="protein sequence ID" value="CAA9384114.1"/>
    <property type="molecule type" value="Genomic_DNA"/>
</dbReference>
<dbReference type="AlphaFoldDB" id="A0A6J4NIU8"/>
<organism evidence="1">
    <name type="scientific">uncultured Pyrinomonadaceae bacterium</name>
    <dbReference type="NCBI Taxonomy" id="2283094"/>
    <lineage>
        <taxon>Bacteria</taxon>
        <taxon>Pseudomonadati</taxon>
        <taxon>Acidobacteriota</taxon>
        <taxon>Blastocatellia</taxon>
        <taxon>Blastocatellales</taxon>
        <taxon>Pyrinomonadaceae</taxon>
        <taxon>environmental samples</taxon>
    </lineage>
</organism>
<proteinExistence type="predicted"/>
<sequence>MRLAANGNGCKCEVKFNNSIKPQQAEGVLNPICIKLVARSAVKQKSKQKKRAEIFPLSAMKF</sequence>
<evidence type="ECO:0000313" key="1">
    <source>
        <dbReference type="EMBL" id="CAA9384114.1"/>
    </source>
</evidence>
<gene>
    <name evidence="1" type="ORF">AVDCRST_MAG74-718</name>
</gene>
<name>A0A6J4NIU8_9BACT</name>
<protein>
    <submittedName>
        <fullName evidence="1">Uncharacterized protein</fullName>
    </submittedName>
</protein>